<name>A0A556TPA9_BAGYA</name>
<evidence type="ECO:0000313" key="4">
    <source>
        <dbReference type="Proteomes" id="UP000319801"/>
    </source>
</evidence>
<protein>
    <submittedName>
        <fullName evidence="3">Stathmin domain-containing protein 1</fullName>
    </submittedName>
</protein>
<dbReference type="GO" id="GO:0031110">
    <property type="term" value="P:regulation of microtubule polymerization or depolymerization"/>
    <property type="evidence" value="ECO:0007669"/>
    <property type="project" value="InterPro"/>
</dbReference>
<sequence>MGCGSSRITVVEPAKSGGPDTTTEIEPLHGSPRGDSAISKNTTDSGVGLETGDASVPPRTVSRILLPLRAQSPGLNQESQRPESSVILEQLLSQGIIPAQNRVAASGEAYNIMLAEGEVPKKRPPPRLESLKIRKEQEVTRKEDLDEKMRQVEERRKIREEELRNRLRVKSARPRGAALANFEKEMEPEVESPLSPHIPTTAKDPDMGSSGEEATKLLSCAGE</sequence>
<dbReference type="PANTHER" id="PTHR10104:SF20">
    <property type="entry name" value="STATHMIN DOMAIN-CONTAINING PROTEIN 1"/>
    <property type="match status" value="1"/>
</dbReference>
<comment type="caution">
    <text evidence="3">The sequence shown here is derived from an EMBL/GenBank/DDBJ whole genome shotgun (WGS) entry which is preliminary data.</text>
</comment>
<evidence type="ECO:0000313" key="3">
    <source>
        <dbReference type="EMBL" id="TSK31347.1"/>
    </source>
</evidence>
<dbReference type="PANTHER" id="PTHR10104">
    <property type="entry name" value="STATHMIN"/>
    <property type="match status" value="1"/>
</dbReference>
<accession>A0A556TPA9</accession>
<keyword evidence="4" id="KW-1185">Reference proteome</keyword>
<dbReference type="OrthoDB" id="9940536at2759"/>
<proteinExistence type="predicted"/>
<evidence type="ECO:0000256" key="2">
    <source>
        <dbReference type="SAM" id="MobiDB-lite"/>
    </source>
</evidence>
<gene>
    <name evidence="3" type="ORF">Baya_3457</name>
</gene>
<evidence type="ECO:0000256" key="1">
    <source>
        <dbReference type="SAM" id="Coils"/>
    </source>
</evidence>
<keyword evidence="1" id="KW-0175">Coiled coil</keyword>
<dbReference type="EMBL" id="VCAZ01000009">
    <property type="protein sequence ID" value="TSK31347.1"/>
    <property type="molecule type" value="Genomic_DNA"/>
</dbReference>
<dbReference type="InterPro" id="IPR000956">
    <property type="entry name" value="Stathmin_fam"/>
</dbReference>
<dbReference type="AlphaFoldDB" id="A0A556TPA9"/>
<dbReference type="Proteomes" id="UP000319801">
    <property type="component" value="Unassembled WGS sequence"/>
</dbReference>
<feature type="region of interest" description="Disordered" evidence="2">
    <location>
        <begin position="1"/>
        <end position="58"/>
    </location>
</feature>
<feature type="region of interest" description="Disordered" evidence="2">
    <location>
        <begin position="170"/>
        <end position="223"/>
    </location>
</feature>
<reference evidence="3 4" key="1">
    <citation type="journal article" date="2019" name="Genome Biol. Evol.">
        <title>Whole-Genome Sequencing of the Giant Devil Catfish, Bagarius yarrelli.</title>
        <authorList>
            <person name="Jiang W."/>
            <person name="Lv Y."/>
            <person name="Cheng L."/>
            <person name="Yang K."/>
            <person name="Chao B."/>
            <person name="Wang X."/>
            <person name="Li Y."/>
            <person name="Pan X."/>
            <person name="You X."/>
            <person name="Zhang Y."/>
            <person name="Yang J."/>
            <person name="Li J."/>
            <person name="Zhang X."/>
            <person name="Liu S."/>
            <person name="Sun C."/>
            <person name="Yang J."/>
            <person name="Shi Q."/>
        </authorList>
    </citation>
    <scope>NUCLEOTIDE SEQUENCE [LARGE SCALE GENOMIC DNA]</scope>
    <source>
        <strain evidence="3">JWS20170419001</strain>
        <tissue evidence="3">Muscle</tissue>
    </source>
</reference>
<organism evidence="3 4">
    <name type="scientific">Bagarius yarrelli</name>
    <name type="common">Goonch</name>
    <name type="synonym">Bagrus yarrelli</name>
    <dbReference type="NCBI Taxonomy" id="175774"/>
    <lineage>
        <taxon>Eukaryota</taxon>
        <taxon>Metazoa</taxon>
        <taxon>Chordata</taxon>
        <taxon>Craniata</taxon>
        <taxon>Vertebrata</taxon>
        <taxon>Euteleostomi</taxon>
        <taxon>Actinopterygii</taxon>
        <taxon>Neopterygii</taxon>
        <taxon>Teleostei</taxon>
        <taxon>Ostariophysi</taxon>
        <taxon>Siluriformes</taxon>
        <taxon>Sisoridae</taxon>
        <taxon>Sisorinae</taxon>
        <taxon>Bagarius</taxon>
    </lineage>
</organism>
<feature type="coiled-coil region" evidence="1">
    <location>
        <begin position="128"/>
        <end position="162"/>
    </location>
</feature>